<evidence type="ECO:0000256" key="1">
    <source>
        <dbReference type="SAM" id="Phobius"/>
    </source>
</evidence>
<keyword evidence="1" id="KW-0812">Transmembrane</keyword>
<proteinExistence type="evidence at transcript level"/>
<dbReference type="InterPro" id="IPR017498">
    <property type="entry name" value="PSI_PsaO"/>
</dbReference>
<organism evidence="2">
    <name type="scientific">Mesostigma viride</name>
    <name type="common">Green alga</name>
    <dbReference type="NCBI Taxonomy" id="41882"/>
    <lineage>
        <taxon>Eukaryota</taxon>
        <taxon>Viridiplantae</taxon>
        <taxon>Streptophyta</taxon>
        <taxon>Mesostigmatophyceae</taxon>
        <taxon>Mesostigmatales</taxon>
        <taxon>Mesostigmataceae</taxon>
        <taxon>Mesostigma</taxon>
    </lineage>
</organism>
<name>A0A7S4X549_MESVI</name>
<dbReference type="AlphaFoldDB" id="A0A7S4X549"/>
<dbReference type="Pfam" id="PF22832">
    <property type="entry name" value="PsaO_TMD"/>
    <property type="match status" value="1"/>
</dbReference>
<dbReference type="PANTHER" id="PTHR36311">
    <property type="entry name" value="PHOTOSYSTEM I SUBUNIT O"/>
    <property type="match status" value="1"/>
</dbReference>
<reference evidence="2" key="1">
    <citation type="journal article" date="2021" name="Plant Cell">
        <title>Unique peripheral antennas in the photosystems of the streptophyte alga Mesostigma viride.</title>
        <authorList>
            <person name="Aso M."/>
            <person name="Matsumae R."/>
            <person name="Tanaka A."/>
            <person name="Tanaka R."/>
            <person name="Takabayashi A."/>
        </authorList>
    </citation>
    <scope>NUCLEOTIDE SEQUENCE</scope>
    <source>
        <tissue evidence="2">Whole cell</tissue>
    </source>
</reference>
<dbReference type="PANTHER" id="PTHR36311:SF1">
    <property type="entry name" value="PHOTOSYSTEM I SUBUNIT O"/>
    <property type="match status" value="1"/>
</dbReference>
<feature type="transmembrane region" description="Helical" evidence="1">
    <location>
        <begin position="64"/>
        <end position="84"/>
    </location>
</feature>
<accession>A0A7S4X549</accession>
<feature type="transmembrane region" description="Helical" evidence="1">
    <location>
        <begin position="115"/>
        <end position="133"/>
    </location>
</feature>
<evidence type="ECO:0000313" key="2">
    <source>
        <dbReference type="EMBL" id="LAC45519.1"/>
    </source>
</evidence>
<keyword evidence="1" id="KW-1133">Transmembrane helix</keyword>
<gene>
    <name evidence="2" type="primary">PSAO</name>
</gene>
<dbReference type="EMBL" id="ICQU01000034">
    <property type="protein sequence ID" value="LAC45519.1"/>
    <property type="molecule type" value="mRNA"/>
</dbReference>
<keyword evidence="1" id="KW-0472">Membrane</keyword>
<protein>
    <submittedName>
        <fullName evidence="2">Photosystem I subunit O</fullName>
    </submittedName>
</protein>
<sequence length="145" mass="15491">MAAIAQINAAKPVCGLGSALKPSSKLSAFKGAALRSSKVSTPAAKVSSVVVAGKFDKDWLNSNGMVLPIAFAGWVIPASIPAFGTTGTSLNSLFFESIGQEMAHFPTGPAVTDDFWLYMILWHFGLFMCLNFGQIGYNINKDKIW</sequence>